<feature type="coiled-coil region" evidence="1">
    <location>
        <begin position="23"/>
        <end position="67"/>
    </location>
</feature>
<protein>
    <submittedName>
        <fullName evidence="2">PsbV protein</fullName>
    </submittedName>
</protein>
<reference evidence="2" key="1">
    <citation type="submission" date="2021-02" db="EMBL/GenBank/DDBJ databases">
        <authorList>
            <person name="Dougan E. K."/>
            <person name="Rhodes N."/>
            <person name="Thang M."/>
            <person name="Chan C."/>
        </authorList>
    </citation>
    <scope>NUCLEOTIDE SEQUENCE</scope>
</reference>
<proteinExistence type="predicted"/>
<keyword evidence="1" id="KW-0175">Coiled coil</keyword>
<dbReference type="EMBL" id="CAJNJA010086953">
    <property type="protein sequence ID" value="CAE7938725.1"/>
    <property type="molecule type" value="Genomic_DNA"/>
</dbReference>
<accession>A0A813C1I2</accession>
<sequence>MQAQIRRVDLLDDRRWEWRHQVEEEMQKKCQGYEQQVQALASKLRSHLAVEDTLKQHHQRLQRLESELQRSSFHEEVRESFGHVCGRLELLEGRSEALVDKATADALLERSLATKSDDFVSSSIYEVLSKRLEDLGGRIEEALQDLGCRLALSCEALASAVWEFLFLVASVALVGLQRGFVADGIQATRQTTQSSHLTGSARLEAVEEEASTTTTAFDGLLRF</sequence>
<comment type="caution">
    <text evidence="2">The sequence shown here is derived from an EMBL/GenBank/DDBJ whole genome shotgun (WGS) entry which is preliminary data.</text>
</comment>
<name>A0A813C1I2_9DINO</name>
<gene>
    <name evidence="2" type="primary">psbV</name>
    <name evidence="2" type="ORF">SNEC2469_LOCUS33270</name>
</gene>
<dbReference type="Proteomes" id="UP000601435">
    <property type="component" value="Unassembled WGS sequence"/>
</dbReference>
<dbReference type="OrthoDB" id="427098at2759"/>
<evidence type="ECO:0000256" key="1">
    <source>
        <dbReference type="SAM" id="Coils"/>
    </source>
</evidence>
<keyword evidence="3" id="KW-1185">Reference proteome</keyword>
<feature type="non-terminal residue" evidence="2">
    <location>
        <position position="1"/>
    </location>
</feature>
<evidence type="ECO:0000313" key="2">
    <source>
        <dbReference type="EMBL" id="CAE7938725.1"/>
    </source>
</evidence>
<organism evidence="2 3">
    <name type="scientific">Symbiodinium necroappetens</name>
    <dbReference type="NCBI Taxonomy" id="1628268"/>
    <lineage>
        <taxon>Eukaryota</taxon>
        <taxon>Sar</taxon>
        <taxon>Alveolata</taxon>
        <taxon>Dinophyceae</taxon>
        <taxon>Suessiales</taxon>
        <taxon>Symbiodiniaceae</taxon>
        <taxon>Symbiodinium</taxon>
    </lineage>
</organism>
<evidence type="ECO:0000313" key="3">
    <source>
        <dbReference type="Proteomes" id="UP000601435"/>
    </source>
</evidence>
<dbReference type="AlphaFoldDB" id="A0A813C1I2"/>